<sequence>MVGPLLELQVAGRPPPLAGRPRAKWSRRNTGRPPLFRILPGVYITDMWLKVGNSNSRVFNIAFEEEGQKWKVELLAGHELLGSSQVCTSQICG</sequence>
<accession>A0A7J7I3B8</accession>
<reference evidence="1 2" key="2">
    <citation type="submission" date="2020-07" db="EMBL/GenBank/DDBJ databases">
        <title>Genome assembly of wild tea tree DASZ reveals pedigree and selection history of tea varieties.</title>
        <authorList>
            <person name="Zhang W."/>
        </authorList>
    </citation>
    <scope>NUCLEOTIDE SEQUENCE [LARGE SCALE GENOMIC DNA]</scope>
    <source>
        <strain evidence="2">cv. G240</strain>
        <tissue evidence="1">Leaf</tissue>
    </source>
</reference>
<gene>
    <name evidence="1" type="ORF">HYC85_000326</name>
</gene>
<dbReference type="Proteomes" id="UP000593564">
    <property type="component" value="Unassembled WGS sequence"/>
</dbReference>
<dbReference type="AlphaFoldDB" id="A0A7J7I3B8"/>
<comment type="caution">
    <text evidence="1">The sequence shown here is derived from an EMBL/GenBank/DDBJ whole genome shotgun (WGS) entry which is preliminary data.</text>
</comment>
<protein>
    <submittedName>
        <fullName evidence="1">Uncharacterized protein</fullName>
    </submittedName>
</protein>
<dbReference type="EMBL" id="JACBKZ010000001">
    <property type="protein sequence ID" value="KAF5959117.1"/>
    <property type="molecule type" value="Genomic_DNA"/>
</dbReference>
<proteinExistence type="predicted"/>
<name>A0A7J7I3B8_CAMSI</name>
<evidence type="ECO:0000313" key="2">
    <source>
        <dbReference type="Proteomes" id="UP000593564"/>
    </source>
</evidence>
<keyword evidence="2" id="KW-1185">Reference proteome</keyword>
<reference evidence="2" key="1">
    <citation type="journal article" date="2020" name="Nat. Commun.">
        <title>Genome assembly of wild tea tree DASZ reveals pedigree and selection history of tea varieties.</title>
        <authorList>
            <person name="Zhang W."/>
            <person name="Zhang Y."/>
            <person name="Qiu H."/>
            <person name="Guo Y."/>
            <person name="Wan H."/>
            <person name="Zhang X."/>
            <person name="Scossa F."/>
            <person name="Alseekh S."/>
            <person name="Zhang Q."/>
            <person name="Wang P."/>
            <person name="Xu L."/>
            <person name="Schmidt M.H."/>
            <person name="Jia X."/>
            <person name="Li D."/>
            <person name="Zhu A."/>
            <person name="Guo F."/>
            <person name="Chen W."/>
            <person name="Ni D."/>
            <person name="Usadel B."/>
            <person name="Fernie A.R."/>
            <person name="Wen W."/>
        </authorList>
    </citation>
    <scope>NUCLEOTIDE SEQUENCE [LARGE SCALE GENOMIC DNA]</scope>
    <source>
        <strain evidence="2">cv. G240</strain>
    </source>
</reference>
<organism evidence="1 2">
    <name type="scientific">Camellia sinensis</name>
    <name type="common">Tea plant</name>
    <name type="synonym">Thea sinensis</name>
    <dbReference type="NCBI Taxonomy" id="4442"/>
    <lineage>
        <taxon>Eukaryota</taxon>
        <taxon>Viridiplantae</taxon>
        <taxon>Streptophyta</taxon>
        <taxon>Embryophyta</taxon>
        <taxon>Tracheophyta</taxon>
        <taxon>Spermatophyta</taxon>
        <taxon>Magnoliopsida</taxon>
        <taxon>eudicotyledons</taxon>
        <taxon>Gunneridae</taxon>
        <taxon>Pentapetalae</taxon>
        <taxon>asterids</taxon>
        <taxon>Ericales</taxon>
        <taxon>Theaceae</taxon>
        <taxon>Camellia</taxon>
    </lineage>
</organism>
<evidence type="ECO:0000313" key="1">
    <source>
        <dbReference type="EMBL" id="KAF5959117.1"/>
    </source>
</evidence>